<evidence type="ECO:0000313" key="3">
    <source>
        <dbReference type="Proteomes" id="UP000828390"/>
    </source>
</evidence>
<proteinExistence type="predicted"/>
<dbReference type="GO" id="GO:0006979">
    <property type="term" value="P:response to oxidative stress"/>
    <property type="evidence" value="ECO:0007669"/>
    <property type="project" value="InterPro"/>
</dbReference>
<name>A0A9D4KBG1_DREPO</name>
<organism evidence="2 3">
    <name type="scientific">Dreissena polymorpha</name>
    <name type="common">Zebra mussel</name>
    <name type="synonym">Mytilus polymorpha</name>
    <dbReference type="NCBI Taxonomy" id="45954"/>
    <lineage>
        <taxon>Eukaryota</taxon>
        <taxon>Metazoa</taxon>
        <taxon>Spiralia</taxon>
        <taxon>Lophotrochozoa</taxon>
        <taxon>Mollusca</taxon>
        <taxon>Bivalvia</taxon>
        <taxon>Autobranchia</taxon>
        <taxon>Heteroconchia</taxon>
        <taxon>Euheterodonta</taxon>
        <taxon>Imparidentia</taxon>
        <taxon>Neoheterodontei</taxon>
        <taxon>Myida</taxon>
        <taxon>Dreissenoidea</taxon>
        <taxon>Dreissenidae</taxon>
        <taxon>Dreissena</taxon>
    </lineage>
</organism>
<accession>A0A9D4KBG1</accession>
<dbReference type="EMBL" id="JAIWYP010000004">
    <property type="protein sequence ID" value="KAH3836720.1"/>
    <property type="molecule type" value="Genomic_DNA"/>
</dbReference>
<dbReference type="Gene3D" id="1.10.640.10">
    <property type="entry name" value="Haem peroxidase domain superfamily, animal type"/>
    <property type="match status" value="1"/>
</dbReference>
<evidence type="ECO:0000256" key="1">
    <source>
        <dbReference type="PIRSR" id="PIRSR619791-2"/>
    </source>
</evidence>
<dbReference type="AlphaFoldDB" id="A0A9D4KBG1"/>
<dbReference type="PROSITE" id="PS50292">
    <property type="entry name" value="PEROXIDASE_3"/>
    <property type="match status" value="1"/>
</dbReference>
<dbReference type="InterPro" id="IPR010255">
    <property type="entry name" value="Haem_peroxidase_sf"/>
</dbReference>
<dbReference type="InterPro" id="IPR037120">
    <property type="entry name" value="Haem_peroxidase_sf_animal"/>
</dbReference>
<keyword evidence="1" id="KW-0349">Heme</keyword>
<sequence length="165" mass="18321">MHVYLMELQLLSGEKSKSSFKVKGDPEYAGFNVDHHHIRAARIWTAARTPRETTEASAANIVLYEWLPLWLSINSSMAITEIIPEYKGYNPNIHPGITQEFATAAMRFGHTLVTPGTWVRQVSLDVIHITVTSLAMTYLGQVSLDVIHITVAALAMTYLGKASIP</sequence>
<gene>
    <name evidence="2" type="ORF">DPMN_110094</name>
</gene>
<evidence type="ECO:0000313" key="2">
    <source>
        <dbReference type="EMBL" id="KAH3836720.1"/>
    </source>
</evidence>
<reference evidence="2" key="1">
    <citation type="journal article" date="2019" name="bioRxiv">
        <title>The Genome of the Zebra Mussel, Dreissena polymorpha: A Resource for Invasive Species Research.</title>
        <authorList>
            <person name="McCartney M.A."/>
            <person name="Auch B."/>
            <person name="Kono T."/>
            <person name="Mallez S."/>
            <person name="Zhang Y."/>
            <person name="Obille A."/>
            <person name="Becker A."/>
            <person name="Abrahante J.E."/>
            <person name="Garbe J."/>
            <person name="Badalamenti J.P."/>
            <person name="Herman A."/>
            <person name="Mangelson H."/>
            <person name="Liachko I."/>
            <person name="Sullivan S."/>
            <person name="Sone E.D."/>
            <person name="Koren S."/>
            <person name="Silverstein K.A.T."/>
            <person name="Beckman K.B."/>
            <person name="Gohl D.M."/>
        </authorList>
    </citation>
    <scope>NUCLEOTIDE SEQUENCE</scope>
    <source>
        <strain evidence="2">Duluth1</strain>
        <tissue evidence="2">Whole animal</tissue>
    </source>
</reference>
<protein>
    <submittedName>
        <fullName evidence="2">Uncharacterized protein</fullName>
    </submittedName>
</protein>
<keyword evidence="1" id="KW-0479">Metal-binding</keyword>
<comment type="caution">
    <text evidence="2">The sequence shown here is derived from an EMBL/GenBank/DDBJ whole genome shotgun (WGS) entry which is preliminary data.</text>
</comment>
<dbReference type="GO" id="GO:0020037">
    <property type="term" value="F:heme binding"/>
    <property type="evidence" value="ECO:0007669"/>
    <property type="project" value="InterPro"/>
</dbReference>
<feature type="binding site" description="axial binding residue" evidence="1">
    <location>
        <position position="110"/>
    </location>
    <ligand>
        <name>heme b</name>
        <dbReference type="ChEBI" id="CHEBI:60344"/>
    </ligand>
    <ligandPart>
        <name>Fe</name>
        <dbReference type="ChEBI" id="CHEBI:18248"/>
    </ligandPart>
</feature>
<dbReference type="InterPro" id="IPR019791">
    <property type="entry name" value="Haem_peroxidase_animal"/>
</dbReference>
<dbReference type="GO" id="GO:0004601">
    <property type="term" value="F:peroxidase activity"/>
    <property type="evidence" value="ECO:0007669"/>
    <property type="project" value="InterPro"/>
</dbReference>
<reference evidence="2" key="2">
    <citation type="submission" date="2020-11" db="EMBL/GenBank/DDBJ databases">
        <authorList>
            <person name="McCartney M.A."/>
            <person name="Auch B."/>
            <person name="Kono T."/>
            <person name="Mallez S."/>
            <person name="Becker A."/>
            <person name="Gohl D.M."/>
            <person name="Silverstein K.A.T."/>
            <person name="Koren S."/>
            <person name="Bechman K.B."/>
            <person name="Herman A."/>
            <person name="Abrahante J.E."/>
            <person name="Garbe J."/>
        </authorList>
    </citation>
    <scope>NUCLEOTIDE SEQUENCE</scope>
    <source>
        <strain evidence="2">Duluth1</strain>
        <tissue evidence="2">Whole animal</tissue>
    </source>
</reference>
<keyword evidence="1" id="KW-0408">Iron</keyword>
<dbReference type="PANTHER" id="PTHR11475:SF144">
    <property type="entry name" value="NAD(P)H OXIDASE (H2O2-FORMING)"/>
    <property type="match status" value="1"/>
</dbReference>
<dbReference type="Proteomes" id="UP000828390">
    <property type="component" value="Unassembled WGS sequence"/>
</dbReference>
<keyword evidence="3" id="KW-1185">Reference proteome</keyword>
<dbReference type="GO" id="GO:0046872">
    <property type="term" value="F:metal ion binding"/>
    <property type="evidence" value="ECO:0007669"/>
    <property type="project" value="UniProtKB-KW"/>
</dbReference>
<dbReference type="Pfam" id="PF03098">
    <property type="entry name" value="An_peroxidase"/>
    <property type="match status" value="1"/>
</dbReference>
<dbReference type="SUPFAM" id="SSF48113">
    <property type="entry name" value="Heme-dependent peroxidases"/>
    <property type="match status" value="1"/>
</dbReference>
<dbReference type="PANTHER" id="PTHR11475">
    <property type="entry name" value="OXIDASE/PEROXIDASE"/>
    <property type="match status" value="1"/>
</dbReference>